<proteinExistence type="predicted"/>
<dbReference type="PANTHER" id="PTHR44943:SF8">
    <property type="entry name" value="TPR REPEAT-CONTAINING PROTEIN MJ0263"/>
    <property type="match status" value="1"/>
</dbReference>
<gene>
    <name evidence="4" type="ORF">KJ970_18740</name>
</gene>
<protein>
    <submittedName>
        <fullName evidence="4">Tetratricopeptide repeat protein</fullName>
    </submittedName>
</protein>
<dbReference type="PROSITE" id="PS50005">
    <property type="entry name" value="TPR"/>
    <property type="match status" value="3"/>
</dbReference>
<evidence type="ECO:0000256" key="2">
    <source>
        <dbReference type="ARBA" id="ARBA00022803"/>
    </source>
</evidence>
<comment type="caution">
    <text evidence="4">The sequence shown here is derived from an EMBL/GenBank/DDBJ whole genome shotgun (WGS) entry which is preliminary data.</text>
</comment>
<dbReference type="InterPro" id="IPR011990">
    <property type="entry name" value="TPR-like_helical_dom_sf"/>
</dbReference>
<evidence type="ECO:0000256" key="1">
    <source>
        <dbReference type="ARBA" id="ARBA00022737"/>
    </source>
</evidence>
<evidence type="ECO:0000256" key="3">
    <source>
        <dbReference type="PROSITE-ProRule" id="PRU00339"/>
    </source>
</evidence>
<dbReference type="SUPFAM" id="SSF48452">
    <property type="entry name" value="TPR-like"/>
    <property type="match status" value="3"/>
</dbReference>
<sequence>MSLLGRLFRSQAMVAYTQAMGLYNKGRFSEAIPHFEEALQQLQDSSHPYGELARFYRVEALVRSGLAKEIQGDPSGAESDLREAVKTPTTFPDYHFHLGRLLARRNDFEGALIRLSEALRLNPRYDEALGWLALVLWKMDRVEEAFAELAKLDEGSTDLAIGRPENPRAEDVPSWFEQFETRLNHFRDSANQTQAALIAYAEGEKDQALQHFLGAVEKHPTYPDLRCRLSILLQENGRYGEAIEHLNKSLEINPRYVEAYLQKGITYLRWNSPDQALPPLSEVLRLEPHYQDAVLLKALACIRIYRVKEARQLLNGYLEWLPGEPRAQYLLAGCLALTRNMGSAREVLEQSARHFSLVAALTDLGWWHLRDRKNADALEIARRGLQNHPGDERLRLLEGMAQLGLGTAEAARGILDELANAARREVARIAVQAIVTLDLKEGRIENGLQILESAKARFPSSFQMTYLRGLLLEEEGELETAEQSYHSAASFLSTDPRLLRDLGCVQIRLGKIEEGLKCWADAYLIDPFAFPSAILGDVALVEEL</sequence>
<dbReference type="InterPro" id="IPR051685">
    <property type="entry name" value="Ycf3/AcsC/BcsC/TPR_MFPF"/>
</dbReference>
<dbReference type="Pfam" id="PF13414">
    <property type="entry name" value="TPR_11"/>
    <property type="match status" value="1"/>
</dbReference>
<reference evidence="4" key="1">
    <citation type="submission" date="2021-05" db="EMBL/GenBank/DDBJ databases">
        <title>Energy efficiency and biological interactions define the core microbiome of deep oligotrophic groundwater.</title>
        <authorList>
            <person name="Mehrshad M."/>
            <person name="Lopez-Fernandez M."/>
            <person name="Bell E."/>
            <person name="Bernier-Latmani R."/>
            <person name="Bertilsson S."/>
            <person name="Dopson M."/>
        </authorList>
    </citation>
    <scope>NUCLEOTIDE SEQUENCE</scope>
    <source>
        <strain evidence="4">Modern_marine.mb.64</strain>
    </source>
</reference>
<dbReference type="PANTHER" id="PTHR44943">
    <property type="entry name" value="CELLULOSE SYNTHASE OPERON PROTEIN C"/>
    <property type="match status" value="1"/>
</dbReference>
<dbReference type="Proteomes" id="UP000777784">
    <property type="component" value="Unassembled WGS sequence"/>
</dbReference>
<dbReference type="InterPro" id="IPR019734">
    <property type="entry name" value="TPR_rpt"/>
</dbReference>
<evidence type="ECO:0000313" key="4">
    <source>
        <dbReference type="EMBL" id="MBU2692960.1"/>
    </source>
</evidence>
<organism evidence="4 5">
    <name type="scientific">Eiseniibacteriota bacterium</name>
    <dbReference type="NCBI Taxonomy" id="2212470"/>
    <lineage>
        <taxon>Bacteria</taxon>
        <taxon>Candidatus Eiseniibacteriota</taxon>
    </lineage>
</organism>
<keyword evidence="1" id="KW-0677">Repeat</keyword>
<dbReference type="Pfam" id="PF13432">
    <property type="entry name" value="TPR_16"/>
    <property type="match status" value="2"/>
</dbReference>
<feature type="repeat" description="TPR" evidence="3">
    <location>
        <begin position="257"/>
        <end position="290"/>
    </location>
</feature>
<accession>A0A948RXQ3</accession>
<dbReference type="EMBL" id="JAHJDP010000107">
    <property type="protein sequence ID" value="MBU2692960.1"/>
    <property type="molecule type" value="Genomic_DNA"/>
</dbReference>
<feature type="repeat" description="TPR" evidence="3">
    <location>
        <begin position="223"/>
        <end position="256"/>
    </location>
</feature>
<dbReference type="Gene3D" id="1.25.40.10">
    <property type="entry name" value="Tetratricopeptide repeat domain"/>
    <property type="match status" value="3"/>
</dbReference>
<feature type="repeat" description="TPR" evidence="3">
    <location>
        <begin position="92"/>
        <end position="125"/>
    </location>
</feature>
<name>A0A948RXQ3_UNCEI</name>
<dbReference type="SMART" id="SM00028">
    <property type="entry name" value="TPR"/>
    <property type="match status" value="9"/>
</dbReference>
<dbReference type="Pfam" id="PF14559">
    <property type="entry name" value="TPR_19"/>
    <property type="match status" value="1"/>
</dbReference>
<evidence type="ECO:0000313" key="5">
    <source>
        <dbReference type="Proteomes" id="UP000777784"/>
    </source>
</evidence>
<keyword evidence="2 3" id="KW-0802">TPR repeat</keyword>
<dbReference type="AlphaFoldDB" id="A0A948RXQ3"/>